<dbReference type="EMBL" id="JASBWS010000222">
    <property type="protein sequence ID" value="KAJ9090850.1"/>
    <property type="molecule type" value="Genomic_DNA"/>
</dbReference>
<comment type="caution">
    <text evidence="1">The sequence shown here is derived from an EMBL/GenBank/DDBJ whole genome shotgun (WGS) entry which is preliminary data.</text>
</comment>
<proteinExistence type="predicted"/>
<reference evidence="1" key="1">
    <citation type="submission" date="2023-04" db="EMBL/GenBank/DDBJ databases">
        <title>Draft Genome sequencing of Naganishia species isolated from polar environments using Oxford Nanopore Technology.</title>
        <authorList>
            <person name="Leo P."/>
            <person name="Venkateswaran K."/>
        </authorList>
    </citation>
    <scope>NUCLEOTIDE SEQUENCE</scope>
    <source>
        <strain evidence="1">MNA-CCFEE 5262</strain>
    </source>
</reference>
<evidence type="ECO:0000313" key="1">
    <source>
        <dbReference type="EMBL" id="KAJ9090850.1"/>
    </source>
</evidence>
<dbReference type="Proteomes" id="UP001230649">
    <property type="component" value="Unassembled WGS sequence"/>
</dbReference>
<keyword evidence="2" id="KW-1185">Reference proteome</keyword>
<gene>
    <name evidence="1" type="ORF">QFC20_007799</name>
</gene>
<accession>A0ACC2UUY1</accession>
<organism evidence="1 2">
    <name type="scientific">Naganishia adeliensis</name>
    <dbReference type="NCBI Taxonomy" id="92952"/>
    <lineage>
        <taxon>Eukaryota</taxon>
        <taxon>Fungi</taxon>
        <taxon>Dikarya</taxon>
        <taxon>Basidiomycota</taxon>
        <taxon>Agaricomycotina</taxon>
        <taxon>Tremellomycetes</taxon>
        <taxon>Filobasidiales</taxon>
        <taxon>Filobasidiaceae</taxon>
        <taxon>Naganishia</taxon>
    </lineage>
</organism>
<protein>
    <submittedName>
        <fullName evidence="1">Uncharacterized protein</fullName>
    </submittedName>
</protein>
<name>A0ACC2UUY1_9TREE</name>
<sequence length="820" mass="91159">MSATNKDITTSTPQFVSALVVGAAVVGALSAVFVLLYRNPKLQRVYQARHELAPTEKRPGALPRGLVPWWKTILGSPDKVIVEQNGLDAYFFLRFATKPNNGLSGLNRFTFGNVGTTVQQRHVAHFLVAVILILWTLYIIFREYQHFLVTRQQWLTSPTHTRLARARTITLINVPESLMSGSTLRELASSITHSPSPVKVWLSRDAKKIEDVYDERAKEHARLEAGEGKLLMRAVKNVKKNKLPATSTTSTEIERGTTADALIEKYLTPKQRAKLTWKQGFLGLIGRKMDREQSPAFIREKNEELERQRADMEQFELGNVAFLRFGSQAEAHTFARCVNKEKERKGIKSGIEVVPEDIEWNNTSKNPSQRRIGGIISWALTIGLIIIWSIPVAFVGAVSNVDSLCTTASWLAWICTIPKVALGIIKGVLPPVLLAVLFALLPVVLRLWIKMSGVVRKSDIELKLFSRFWLFQVIHGFLIITLSSGLMAALGDWNAFIKDVPTMLANKLPQASIFFLTFIITATFSSAAQAYSRVVPVAMFFLKSILGGNTPRKVYLSEFKMQSFAWATVWPPVCLIVVITIVYSVIQPIICGLALVAFALMYCAYKYILGWCADQPDALETGGMYYPKALNTIFVALYLEEVCLAGLLFLSSDPNGKRAKSGLAGGVIMIVMGIVTIAAHIYMKRRFNYETVTYTHSSLIGGSSSTTKLNQTTTTGTEGGYGQRSDALVHDDDSSDAGEQHGNTTGMHAHAFDHPAFWKRQPIVWMAEDELGIARKEVERLNDEHGVEASTQYARLDPDGHIVVDRAPPDDEYYGGMSQH</sequence>
<evidence type="ECO:0000313" key="2">
    <source>
        <dbReference type="Proteomes" id="UP001230649"/>
    </source>
</evidence>